<dbReference type="Pfam" id="PF18126">
    <property type="entry name" value="Mitoc_mL59"/>
    <property type="match status" value="1"/>
</dbReference>
<dbReference type="AlphaFoldDB" id="A0A7S0JHG5"/>
<feature type="domain" description="Large ribosomal subunit protein mL59" evidence="1">
    <location>
        <begin position="62"/>
        <end position="144"/>
    </location>
</feature>
<dbReference type="Gene3D" id="6.10.280.120">
    <property type="entry name" value="Growth arrest and DNA-damage-inducible proteins-interacting protein 1"/>
    <property type="match status" value="1"/>
</dbReference>
<evidence type="ECO:0000259" key="1">
    <source>
        <dbReference type="Pfam" id="PF18126"/>
    </source>
</evidence>
<proteinExistence type="predicted"/>
<evidence type="ECO:0000313" key="2">
    <source>
        <dbReference type="EMBL" id="CAD8550712.1"/>
    </source>
</evidence>
<dbReference type="InterPro" id="IPR040922">
    <property type="entry name" value="Ribosomal_mL59_dom"/>
</dbReference>
<dbReference type="InterPro" id="IPR043035">
    <property type="entry name" value="Ribosomal_mL64_sf"/>
</dbReference>
<organism evidence="2">
    <name type="scientific">Calcidiscus leptoporus</name>
    <dbReference type="NCBI Taxonomy" id="127549"/>
    <lineage>
        <taxon>Eukaryota</taxon>
        <taxon>Haptista</taxon>
        <taxon>Haptophyta</taxon>
        <taxon>Prymnesiophyceae</taxon>
        <taxon>Coccolithales</taxon>
        <taxon>Calcidiscaceae</taxon>
        <taxon>Calcidiscus</taxon>
    </lineage>
</organism>
<protein>
    <recommendedName>
        <fullName evidence="1">Large ribosomal subunit protein mL59 domain-containing protein</fullName>
    </recommendedName>
</protein>
<dbReference type="EMBL" id="HBER01052013">
    <property type="protein sequence ID" value="CAD8550712.1"/>
    <property type="molecule type" value="Transcribed_RNA"/>
</dbReference>
<name>A0A7S0JHG5_9EUKA</name>
<accession>A0A7S0JHG5</accession>
<gene>
    <name evidence="2" type="ORF">CLEP1334_LOCUS26002</name>
</gene>
<sequence length="160" mass="17988">MLCRARAGAGKYALSALKDVGSSSDTLVAWATTCPCGPLLSKMRWMSLRASEAVKTWVSKQDPALFKPSQSETGRLHSPRLSRRNQSLRIKAAIKNGEISLEPTVMPVPTRFKGHKRERDQPVRQALIERKMQEMPKLIAEFKEARATARAKRRADARFK</sequence>
<reference evidence="2" key="1">
    <citation type="submission" date="2021-01" db="EMBL/GenBank/DDBJ databases">
        <authorList>
            <person name="Corre E."/>
            <person name="Pelletier E."/>
            <person name="Niang G."/>
            <person name="Scheremetjew M."/>
            <person name="Finn R."/>
            <person name="Kale V."/>
            <person name="Holt S."/>
            <person name="Cochrane G."/>
            <person name="Meng A."/>
            <person name="Brown T."/>
            <person name="Cohen L."/>
        </authorList>
    </citation>
    <scope>NUCLEOTIDE SEQUENCE</scope>
    <source>
        <strain evidence="2">RCC1130</strain>
    </source>
</reference>